<comment type="caution">
    <text evidence="3">The sequence shown here is derived from an EMBL/GenBank/DDBJ whole genome shotgun (WGS) entry which is preliminary data.</text>
</comment>
<comment type="similarity">
    <text evidence="1">Belongs to the membrane fusion protein (MFP) (TC 8.A.1) family.</text>
</comment>
<dbReference type="GO" id="GO:1990281">
    <property type="term" value="C:efflux pump complex"/>
    <property type="evidence" value="ECO:0007669"/>
    <property type="project" value="TreeGrafter"/>
</dbReference>
<dbReference type="Gene3D" id="1.10.287.470">
    <property type="entry name" value="Helix hairpin bin"/>
    <property type="match status" value="1"/>
</dbReference>
<dbReference type="GO" id="GO:0015562">
    <property type="term" value="F:efflux transmembrane transporter activity"/>
    <property type="evidence" value="ECO:0007669"/>
    <property type="project" value="TreeGrafter"/>
</dbReference>
<evidence type="ECO:0000313" key="4">
    <source>
        <dbReference type="Proteomes" id="UP000634139"/>
    </source>
</evidence>
<keyword evidence="2" id="KW-0732">Signal</keyword>
<feature type="chain" id="PRO_5036884542" evidence="2">
    <location>
        <begin position="26"/>
        <end position="344"/>
    </location>
</feature>
<sequence length="344" mass="34591">MAMRKTWLALGAAALALTLAGCGSAEETAPVVQAPAGPRLVLAAADTAAWQDVSAEIATVDQAQVLARIPGILTTLTVREGDMVTKGQAIGRIVDTQLGYQSSAYGAQAAAAQAQAAQAQAELVRVKFLYQNGVYAKARLDQAEAAAAAATAQIRAAQAQQAAVGAVAGQGAVIAPATGRVLRADVPAGSPVAPGMAIAVITAGPTIVRLEMPESLADKVRPGSRVMATGIGTGSGVGTVIKLYPAITAGKVTADVDMPGIDNRLIGRRVAARVETGTRKALLVPANYISSRFGIDYVTVLAKDGSAADVPVQTGPSLEAGKVEILSGAVAGDTLVAPKQAAAQ</sequence>
<dbReference type="InterPro" id="IPR006143">
    <property type="entry name" value="RND_pump_MFP"/>
</dbReference>
<keyword evidence="4" id="KW-1185">Reference proteome</keyword>
<dbReference type="PANTHER" id="PTHR30469:SF15">
    <property type="entry name" value="HLYD FAMILY OF SECRETION PROTEINS"/>
    <property type="match status" value="1"/>
</dbReference>
<dbReference type="AlphaFoldDB" id="A0A918RLX6"/>
<dbReference type="Gene3D" id="2.40.50.100">
    <property type="match status" value="1"/>
</dbReference>
<dbReference type="PANTHER" id="PTHR30469">
    <property type="entry name" value="MULTIDRUG RESISTANCE PROTEIN MDTA"/>
    <property type="match status" value="1"/>
</dbReference>
<dbReference type="SUPFAM" id="SSF111369">
    <property type="entry name" value="HlyD-like secretion proteins"/>
    <property type="match status" value="1"/>
</dbReference>
<protein>
    <submittedName>
        <fullName evidence="3">Membrane protein</fullName>
    </submittedName>
</protein>
<proteinExistence type="inferred from homology"/>
<accession>A0A918RLX6</accession>
<organism evidence="3 4">
    <name type="scientific">Novosphingobium arvoryzae</name>
    <dbReference type="NCBI Taxonomy" id="1256514"/>
    <lineage>
        <taxon>Bacteria</taxon>
        <taxon>Pseudomonadati</taxon>
        <taxon>Pseudomonadota</taxon>
        <taxon>Alphaproteobacteria</taxon>
        <taxon>Sphingomonadales</taxon>
        <taxon>Sphingomonadaceae</taxon>
        <taxon>Novosphingobium</taxon>
    </lineage>
</organism>
<dbReference type="EMBL" id="BMZD01000006">
    <property type="protein sequence ID" value="GHA03472.1"/>
    <property type="molecule type" value="Genomic_DNA"/>
</dbReference>
<evidence type="ECO:0000256" key="1">
    <source>
        <dbReference type="ARBA" id="ARBA00009477"/>
    </source>
</evidence>
<evidence type="ECO:0000256" key="2">
    <source>
        <dbReference type="SAM" id="SignalP"/>
    </source>
</evidence>
<evidence type="ECO:0000313" key="3">
    <source>
        <dbReference type="EMBL" id="GHA03472.1"/>
    </source>
</evidence>
<reference evidence="3" key="2">
    <citation type="submission" date="2020-09" db="EMBL/GenBank/DDBJ databases">
        <authorList>
            <person name="Sun Q."/>
            <person name="Kim S."/>
        </authorList>
    </citation>
    <scope>NUCLEOTIDE SEQUENCE</scope>
    <source>
        <strain evidence="3">KCTC 32422</strain>
    </source>
</reference>
<name>A0A918RLX6_9SPHN</name>
<gene>
    <name evidence="3" type="ORF">GCM10011617_25710</name>
</gene>
<feature type="signal peptide" evidence="2">
    <location>
        <begin position="1"/>
        <end position="25"/>
    </location>
</feature>
<dbReference type="Gene3D" id="2.40.420.20">
    <property type="match status" value="1"/>
</dbReference>
<dbReference type="Gene3D" id="2.40.30.170">
    <property type="match status" value="1"/>
</dbReference>
<dbReference type="Proteomes" id="UP000634139">
    <property type="component" value="Unassembled WGS sequence"/>
</dbReference>
<dbReference type="PROSITE" id="PS51257">
    <property type="entry name" value="PROKAR_LIPOPROTEIN"/>
    <property type="match status" value="1"/>
</dbReference>
<dbReference type="NCBIfam" id="TIGR01730">
    <property type="entry name" value="RND_mfp"/>
    <property type="match status" value="1"/>
</dbReference>
<reference evidence="3" key="1">
    <citation type="journal article" date="2014" name="Int. J. Syst. Evol. Microbiol.">
        <title>Complete genome sequence of Corynebacterium casei LMG S-19264T (=DSM 44701T), isolated from a smear-ripened cheese.</title>
        <authorList>
            <consortium name="US DOE Joint Genome Institute (JGI-PGF)"/>
            <person name="Walter F."/>
            <person name="Albersmeier A."/>
            <person name="Kalinowski J."/>
            <person name="Ruckert C."/>
        </authorList>
    </citation>
    <scope>NUCLEOTIDE SEQUENCE</scope>
    <source>
        <strain evidence="3">KCTC 32422</strain>
    </source>
</reference>